<dbReference type="PROSITE" id="PS00108">
    <property type="entry name" value="PROTEIN_KINASE_ST"/>
    <property type="match status" value="1"/>
</dbReference>
<feature type="domain" description="Protein kinase" evidence="5">
    <location>
        <begin position="1"/>
        <end position="338"/>
    </location>
</feature>
<dbReference type="InterPro" id="IPR008271">
    <property type="entry name" value="Ser/Thr_kinase_AS"/>
</dbReference>
<comment type="catalytic activity">
    <reaction evidence="4">
        <text>L-threonyl-[protein] + ATP = O-phospho-L-threonyl-[protein] + ADP + H(+)</text>
        <dbReference type="Rhea" id="RHEA:46608"/>
        <dbReference type="Rhea" id="RHEA-COMP:11060"/>
        <dbReference type="Rhea" id="RHEA-COMP:11605"/>
        <dbReference type="ChEBI" id="CHEBI:15378"/>
        <dbReference type="ChEBI" id="CHEBI:30013"/>
        <dbReference type="ChEBI" id="CHEBI:30616"/>
        <dbReference type="ChEBI" id="CHEBI:61977"/>
        <dbReference type="ChEBI" id="CHEBI:456216"/>
    </reaction>
</comment>
<dbReference type="Gene3D" id="1.10.510.10">
    <property type="entry name" value="Transferase(Phosphotransferase) domain 1"/>
    <property type="match status" value="1"/>
</dbReference>
<dbReference type="SMART" id="SM00220">
    <property type="entry name" value="S_TKc"/>
    <property type="match status" value="1"/>
</dbReference>
<dbReference type="PROSITE" id="PS50011">
    <property type="entry name" value="PROTEIN_KINASE_DOM"/>
    <property type="match status" value="1"/>
</dbReference>
<keyword evidence="1" id="KW-0547">Nucleotide-binding</keyword>
<dbReference type="Gene3D" id="3.30.200.20">
    <property type="entry name" value="Phosphorylase Kinase, domain 1"/>
    <property type="match status" value="1"/>
</dbReference>
<dbReference type="InterPro" id="IPR000719">
    <property type="entry name" value="Prot_kinase_dom"/>
</dbReference>
<evidence type="ECO:0000256" key="3">
    <source>
        <dbReference type="ARBA" id="ARBA00047558"/>
    </source>
</evidence>
<dbReference type="Pfam" id="PF00069">
    <property type="entry name" value="Pkinase"/>
    <property type="match status" value="1"/>
</dbReference>
<evidence type="ECO:0000259" key="5">
    <source>
        <dbReference type="PROSITE" id="PS50011"/>
    </source>
</evidence>
<reference evidence="6" key="1">
    <citation type="submission" date="2021-01" db="EMBL/GenBank/DDBJ databases">
        <authorList>
            <consortium name="Genoscope - CEA"/>
            <person name="William W."/>
        </authorList>
    </citation>
    <scope>NUCLEOTIDE SEQUENCE</scope>
</reference>
<gene>
    <name evidence="6" type="ORF">DARMORV10_A09P50620.1</name>
</gene>
<dbReference type="Gramene" id="CDY06080">
    <property type="protein sequence ID" value="CDY06080"/>
    <property type="gene ID" value="GSBRNA2T00121945001"/>
</dbReference>
<evidence type="ECO:0000256" key="4">
    <source>
        <dbReference type="ARBA" id="ARBA00047951"/>
    </source>
</evidence>
<dbReference type="GO" id="GO:0005524">
    <property type="term" value="F:ATP binding"/>
    <property type="evidence" value="ECO:0007669"/>
    <property type="project" value="UniProtKB-KW"/>
</dbReference>
<evidence type="ECO:0000313" key="6">
    <source>
        <dbReference type="EMBL" id="CAF2048316.1"/>
    </source>
</evidence>
<sequence>MEVWRRKKEKGKARKCFLKNGSMFLHKLIADCNGISNPIRMFSSDQISKATNHFDPKCFLDEDRAIYFTLYKGIIEGRPYVIKRYIVQLYVEEKMGYNDIVLSARVSNHSDFLKLIGCCLEYPFPVVVFEDLDYRVLNKRGSIGSLDAPLLPWNVRLKIAKEVATAITYLHTAFPRTIIHRDIKAENVFLDKNGTAKLTDLSNAVTLPKGKSRILEVIVVGTFGYLDPDYSMTGFVTEYSDVFSFGIFMLVLLMGRPPISDGSPDDGRKFIGYVRDLHERGEPVEFGGDSNDMRPGQMEMFLDLALRCCQMRVEDRPKMILLWNLYDGPSDRKRHGMAPRSDVRFIDIRNYVRGLQEKGEFTETIFQLVGVRDVVEAERCQVDKFVDLTFRCCKRSVEERPKMIDVAKEPKRIQRSLNRFTFSVSGGYPVGILEYVKGLYEVGKLSEVTDPMMMKDISSAQRSEVEASVFTCTEMLRGEG</sequence>
<dbReference type="EMBL" id="HG994363">
    <property type="protein sequence ID" value="CAF2048316.1"/>
    <property type="molecule type" value="Genomic_DNA"/>
</dbReference>
<keyword evidence="2" id="KW-0067">ATP-binding</keyword>
<organism evidence="6">
    <name type="scientific">Brassica napus</name>
    <name type="common">Rape</name>
    <dbReference type="NCBI Taxonomy" id="3708"/>
    <lineage>
        <taxon>Eukaryota</taxon>
        <taxon>Viridiplantae</taxon>
        <taxon>Streptophyta</taxon>
        <taxon>Embryophyta</taxon>
        <taxon>Tracheophyta</taxon>
        <taxon>Spermatophyta</taxon>
        <taxon>Magnoliopsida</taxon>
        <taxon>eudicotyledons</taxon>
        <taxon>Gunneridae</taxon>
        <taxon>Pentapetalae</taxon>
        <taxon>rosids</taxon>
        <taxon>malvids</taxon>
        <taxon>Brassicales</taxon>
        <taxon>Brassicaceae</taxon>
        <taxon>Brassiceae</taxon>
        <taxon>Brassica</taxon>
    </lineage>
</organism>
<dbReference type="GO" id="GO:0004672">
    <property type="term" value="F:protein kinase activity"/>
    <property type="evidence" value="ECO:0007669"/>
    <property type="project" value="InterPro"/>
</dbReference>
<protein>
    <submittedName>
        <fullName evidence="6">(rape) hypothetical protein</fullName>
    </submittedName>
</protein>
<comment type="catalytic activity">
    <reaction evidence="3">
        <text>L-seryl-[protein] + ATP = O-phospho-L-seryl-[protein] + ADP + H(+)</text>
        <dbReference type="Rhea" id="RHEA:17989"/>
        <dbReference type="Rhea" id="RHEA-COMP:9863"/>
        <dbReference type="Rhea" id="RHEA-COMP:11604"/>
        <dbReference type="ChEBI" id="CHEBI:15378"/>
        <dbReference type="ChEBI" id="CHEBI:29999"/>
        <dbReference type="ChEBI" id="CHEBI:30616"/>
        <dbReference type="ChEBI" id="CHEBI:83421"/>
        <dbReference type="ChEBI" id="CHEBI:456216"/>
    </reaction>
</comment>
<dbReference type="GO" id="GO:0007166">
    <property type="term" value="P:cell surface receptor signaling pathway"/>
    <property type="evidence" value="ECO:0007669"/>
    <property type="project" value="InterPro"/>
</dbReference>
<name>A0A816PF88_BRANA</name>
<dbReference type="Proteomes" id="UP001295469">
    <property type="component" value="Chromosome A09"/>
</dbReference>
<dbReference type="AlphaFoldDB" id="A0A816PF88"/>
<dbReference type="PANTHER" id="PTHR27005">
    <property type="entry name" value="WALL-ASSOCIATED RECEPTOR KINASE-LIKE 21"/>
    <property type="match status" value="1"/>
</dbReference>
<dbReference type="InterPro" id="IPR011009">
    <property type="entry name" value="Kinase-like_dom_sf"/>
</dbReference>
<accession>A0A816PF88</accession>
<evidence type="ECO:0000256" key="1">
    <source>
        <dbReference type="ARBA" id="ARBA00022741"/>
    </source>
</evidence>
<dbReference type="SUPFAM" id="SSF56112">
    <property type="entry name" value="Protein kinase-like (PK-like)"/>
    <property type="match status" value="1"/>
</dbReference>
<proteinExistence type="predicted"/>
<evidence type="ECO:0000256" key="2">
    <source>
        <dbReference type="ARBA" id="ARBA00022840"/>
    </source>
</evidence>
<dbReference type="PANTHER" id="PTHR27005:SF473">
    <property type="entry name" value="PROTEIN KINASE DOMAIN-CONTAINING PROTEIN"/>
    <property type="match status" value="1"/>
</dbReference>
<dbReference type="InterPro" id="IPR045274">
    <property type="entry name" value="WAK-like"/>
</dbReference>